<proteinExistence type="predicted"/>
<keyword evidence="2" id="KW-1185">Reference proteome</keyword>
<dbReference type="Proteomes" id="UP000183263">
    <property type="component" value="Unassembled WGS sequence"/>
</dbReference>
<sequence length="33" mass="3677">MKFLLITAVGVLVAFGVARVLRRDPQWHEVTGP</sequence>
<evidence type="ECO:0000313" key="2">
    <source>
        <dbReference type="Proteomes" id="UP000183263"/>
    </source>
</evidence>
<evidence type="ECO:0000313" key="1">
    <source>
        <dbReference type="EMBL" id="SDJ09243.1"/>
    </source>
</evidence>
<organism evidence="1 2">
    <name type="scientific">Rhodococcus triatomae</name>
    <dbReference type="NCBI Taxonomy" id="300028"/>
    <lineage>
        <taxon>Bacteria</taxon>
        <taxon>Bacillati</taxon>
        <taxon>Actinomycetota</taxon>
        <taxon>Actinomycetes</taxon>
        <taxon>Mycobacteriales</taxon>
        <taxon>Nocardiaceae</taxon>
        <taxon>Rhodococcus</taxon>
    </lineage>
</organism>
<gene>
    <name evidence="1" type="ORF">SAMN05444695_11640</name>
</gene>
<name>A0A1G8QX96_9NOCA</name>
<dbReference type="AlphaFoldDB" id="A0A1G8QX96"/>
<accession>A0A1G8QX96</accession>
<protein>
    <submittedName>
        <fullName evidence="1">Uncharacterized protein</fullName>
    </submittedName>
</protein>
<dbReference type="EMBL" id="FNDN01000016">
    <property type="protein sequence ID" value="SDJ09243.1"/>
    <property type="molecule type" value="Genomic_DNA"/>
</dbReference>
<reference evidence="1 2" key="1">
    <citation type="submission" date="2016-10" db="EMBL/GenBank/DDBJ databases">
        <authorList>
            <person name="de Groot N.N."/>
        </authorList>
    </citation>
    <scope>NUCLEOTIDE SEQUENCE [LARGE SCALE GENOMIC DNA]</scope>
    <source>
        <strain evidence="1 2">DSM 44892</strain>
    </source>
</reference>